<comment type="function">
    <text evidence="5">Subunit of the V1 complex of vacuolar(H+)-ATPase (V-ATPase), a multisubunit enzyme composed of a peripheral complex (V1) that hydrolyzes ATP and a membrane integral complex (V0) that translocates protons. V-ATPase is responsible for acidifying and maintaining the pH of intracellular compartments and in some cell types, is targeted to the plasma membrane, where it is responsible for acidifying the extracellular environment.</text>
</comment>
<dbReference type="PANTHER" id="PTHR12713">
    <property type="entry name" value="VACUOLAR ATP SYNTHASE SUBUNIT G"/>
    <property type="match status" value="1"/>
</dbReference>
<gene>
    <name evidence="7" type="primary">VMA10</name>
    <name evidence="7" type="ORF">HK103_007177</name>
</gene>
<dbReference type="EMBL" id="JADGKB010000085">
    <property type="protein sequence ID" value="KAJ3254459.1"/>
    <property type="molecule type" value="Genomic_DNA"/>
</dbReference>
<sequence>MASNQGIQTLLEAEKEASKIVAKAKSYRVQRLKDARQEAQKEIEDLKKVKNQEFIEYEKKFAGDVGENVKTAEIETQKQIAQITKDFEANKEKVVDLLLKTIGDCKPQVHANIKKAA</sequence>
<evidence type="ECO:0000256" key="3">
    <source>
        <dbReference type="ARBA" id="ARBA00022781"/>
    </source>
</evidence>
<keyword evidence="3 5" id="KW-0375">Hydrogen ion transport</keyword>
<evidence type="ECO:0000313" key="7">
    <source>
        <dbReference type="EMBL" id="KAJ3254459.1"/>
    </source>
</evidence>
<dbReference type="GO" id="GO:0000221">
    <property type="term" value="C:vacuolar proton-transporting V-type ATPase, V1 domain"/>
    <property type="evidence" value="ECO:0007669"/>
    <property type="project" value="TreeGrafter"/>
</dbReference>
<feature type="coiled-coil region" evidence="6">
    <location>
        <begin position="22"/>
        <end position="56"/>
    </location>
</feature>
<evidence type="ECO:0000256" key="4">
    <source>
        <dbReference type="ARBA" id="ARBA00023065"/>
    </source>
</evidence>
<dbReference type="PANTHER" id="PTHR12713:SF11">
    <property type="entry name" value="V-TYPE PROTON ATPASE SUBUNIT G"/>
    <property type="match status" value="1"/>
</dbReference>
<keyword evidence="8" id="KW-1185">Reference proteome</keyword>
<dbReference type="Pfam" id="PF03179">
    <property type="entry name" value="V-ATPase_G"/>
    <property type="match status" value="1"/>
</dbReference>
<organism evidence="7 8">
    <name type="scientific">Boothiomyces macroporosus</name>
    <dbReference type="NCBI Taxonomy" id="261099"/>
    <lineage>
        <taxon>Eukaryota</taxon>
        <taxon>Fungi</taxon>
        <taxon>Fungi incertae sedis</taxon>
        <taxon>Chytridiomycota</taxon>
        <taxon>Chytridiomycota incertae sedis</taxon>
        <taxon>Chytridiomycetes</taxon>
        <taxon>Rhizophydiales</taxon>
        <taxon>Terramycetaceae</taxon>
        <taxon>Boothiomyces</taxon>
    </lineage>
</organism>
<evidence type="ECO:0000256" key="2">
    <source>
        <dbReference type="ARBA" id="ARBA00022448"/>
    </source>
</evidence>
<accession>A0AAD5Y1L9</accession>
<dbReference type="GO" id="GO:0016887">
    <property type="term" value="F:ATP hydrolysis activity"/>
    <property type="evidence" value="ECO:0007669"/>
    <property type="project" value="TreeGrafter"/>
</dbReference>
<evidence type="ECO:0000256" key="6">
    <source>
        <dbReference type="SAM" id="Coils"/>
    </source>
</evidence>
<dbReference type="Proteomes" id="UP001210925">
    <property type="component" value="Unassembled WGS sequence"/>
</dbReference>
<keyword evidence="2 5" id="KW-0813">Transport</keyword>
<dbReference type="GO" id="GO:0046961">
    <property type="term" value="F:proton-transporting ATPase activity, rotational mechanism"/>
    <property type="evidence" value="ECO:0007669"/>
    <property type="project" value="InterPro"/>
</dbReference>
<protein>
    <recommendedName>
        <fullName evidence="5">V-type proton ATPase subunit G</fullName>
    </recommendedName>
</protein>
<comment type="caution">
    <text evidence="7">The sequence shown here is derived from an EMBL/GenBank/DDBJ whole genome shotgun (WGS) entry which is preliminary data.</text>
</comment>
<dbReference type="AlphaFoldDB" id="A0AAD5Y1L9"/>
<keyword evidence="6" id="KW-0175">Coiled coil</keyword>
<dbReference type="InterPro" id="IPR005124">
    <property type="entry name" value="V-ATPase_G"/>
</dbReference>
<keyword evidence="4 5" id="KW-0406">Ion transport</keyword>
<comment type="similarity">
    <text evidence="1 5">Belongs to the V-ATPase G subunit family.</text>
</comment>
<evidence type="ECO:0000256" key="1">
    <source>
        <dbReference type="ARBA" id="ARBA00010066"/>
    </source>
</evidence>
<proteinExistence type="inferred from homology"/>
<reference evidence="7" key="1">
    <citation type="submission" date="2020-05" db="EMBL/GenBank/DDBJ databases">
        <title>Phylogenomic resolution of chytrid fungi.</title>
        <authorList>
            <person name="Stajich J.E."/>
            <person name="Amses K."/>
            <person name="Simmons R."/>
            <person name="Seto K."/>
            <person name="Myers J."/>
            <person name="Bonds A."/>
            <person name="Quandt C.A."/>
            <person name="Barry K."/>
            <person name="Liu P."/>
            <person name="Grigoriev I."/>
            <person name="Longcore J.E."/>
            <person name="James T.Y."/>
        </authorList>
    </citation>
    <scope>NUCLEOTIDE SEQUENCE</scope>
    <source>
        <strain evidence="7">PLAUS21</strain>
    </source>
</reference>
<dbReference type="FunFam" id="1.20.5.2950:FF:000001">
    <property type="entry name" value="V-type proton ATPase subunit G"/>
    <property type="match status" value="1"/>
</dbReference>
<comment type="subunit">
    <text evidence="5">V-ATPase is a heteromultimeric enzyme made up of two complexes: the ATP-hydrolytic V1 complex and the proton translocation V0 complex.</text>
</comment>
<dbReference type="Gene3D" id="1.20.5.2950">
    <property type="match status" value="1"/>
</dbReference>
<dbReference type="NCBIfam" id="TIGR01147">
    <property type="entry name" value="V_ATP_synt_G"/>
    <property type="match status" value="1"/>
</dbReference>
<name>A0AAD5Y1L9_9FUNG</name>
<evidence type="ECO:0000256" key="5">
    <source>
        <dbReference type="RuleBase" id="RU364019"/>
    </source>
</evidence>
<evidence type="ECO:0000313" key="8">
    <source>
        <dbReference type="Proteomes" id="UP001210925"/>
    </source>
</evidence>